<organism evidence="5 6">
    <name type="scientific">Candidatus Roizmanbacteria bacterium RIFCSPLOWO2_01_FULL_37_12</name>
    <dbReference type="NCBI Taxonomy" id="1802056"/>
    <lineage>
        <taxon>Bacteria</taxon>
        <taxon>Candidatus Roizmaniibacteriota</taxon>
    </lineage>
</organism>
<dbReference type="STRING" id="1802056.A2954_01400"/>
<reference evidence="5 6" key="1">
    <citation type="journal article" date="2016" name="Nat. Commun.">
        <title>Thousands of microbial genomes shed light on interconnected biogeochemical processes in an aquifer system.</title>
        <authorList>
            <person name="Anantharaman K."/>
            <person name="Brown C.T."/>
            <person name="Hug L.A."/>
            <person name="Sharon I."/>
            <person name="Castelle C.J."/>
            <person name="Probst A.J."/>
            <person name="Thomas B.C."/>
            <person name="Singh A."/>
            <person name="Wilkins M.J."/>
            <person name="Karaoz U."/>
            <person name="Brodie E.L."/>
            <person name="Williams K.H."/>
            <person name="Hubbard S.S."/>
            <person name="Banfield J.F."/>
        </authorList>
    </citation>
    <scope>NUCLEOTIDE SEQUENCE [LARGE SCALE GENOMIC DNA]</scope>
</reference>
<dbReference type="Pfam" id="PF02779">
    <property type="entry name" value="Transket_pyr"/>
    <property type="match status" value="1"/>
</dbReference>
<dbReference type="AlphaFoldDB" id="A0A1F7IGK4"/>
<evidence type="ECO:0000256" key="3">
    <source>
        <dbReference type="ARBA" id="ARBA00023052"/>
    </source>
</evidence>
<dbReference type="PANTHER" id="PTHR43825:SF5">
    <property type="entry name" value="HYPOTHETICAL TRANSKETOLASE FAMILY PROTEIN"/>
    <property type="match status" value="1"/>
</dbReference>
<comment type="similarity">
    <text evidence="2">Belongs to the transketolase family.</text>
</comment>
<dbReference type="Pfam" id="PF02780">
    <property type="entry name" value="Transketolase_C"/>
    <property type="match status" value="1"/>
</dbReference>
<dbReference type="InterPro" id="IPR009014">
    <property type="entry name" value="Transketo_C/PFOR_II"/>
</dbReference>
<dbReference type="Proteomes" id="UP000177698">
    <property type="component" value="Unassembled WGS sequence"/>
</dbReference>
<evidence type="ECO:0000313" key="5">
    <source>
        <dbReference type="EMBL" id="OGK42481.1"/>
    </source>
</evidence>
<evidence type="ECO:0000313" key="6">
    <source>
        <dbReference type="Proteomes" id="UP000177698"/>
    </source>
</evidence>
<sequence>MRVAIVNQVYKLMKKDKNIYFLAGDLGYTAVEQIEKDFPERFINVGVAEQNMLGIASGLALSGKKVYVYSIISFLIMRSYEQIRNDICFHDLDVTLLGIGGGMSYGYLSSTHFALEDIAIMRVLPNMSIFSPADEIEAVLGVKKLYKYRHPLYLRIGKRREPLIYSKPYKFEFGKAVILRTGNDTAIFSSGPLTDELLKADLILRNEFNIKATIINLHTLKPVDKEAILKYSLGKKIVFSVEEHSAIGGLGSSIAEILTQIKNPPRLKIIAIPDGFVKELGSQSYLRKRLGLSADGLTKTISTTLKSK</sequence>
<name>A0A1F7IGK4_9BACT</name>
<dbReference type="Gene3D" id="3.40.50.920">
    <property type="match status" value="1"/>
</dbReference>
<comment type="cofactor">
    <cofactor evidence="1">
        <name>thiamine diphosphate</name>
        <dbReference type="ChEBI" id="CHEBI:58937"/>
    </cofactor>
</comment>
<dbReference type="InterPro" id="IPR005475">
    <property type="entry name" value="Transketolase-like_Pyr-bd"/>
</dbReference>
<accession>A0A1F7IGK4</accession>
<dbReference type="SUPFAM" id="SSF52922">
    <property type="entry name" value="TK C-terminal domain-like"/>
    <property type="match status" value="1"/>
</dbReference>
<dbReference type="EMBL" id="MGAG01000002">
    <property type="protein sequence ID" value="OGK42481.1"/>
    <property type="molecule type" value="Genomic_DNA"/>
</dbReference>
<dbReference type="SMART" id="SM00861">
    <property type="entry name" value="Transket_pyr"/>
    <property type="match status" value="1"/>
</dbReference>
<gene>
    <name evidence="5" type="ORF">A2954_01400</name>
</gene>
<protein>
    <recommendedName>
        <fullName evidence="4">Transketolase-like pyrimidine-binding domain-containing protein</fullName>
    </recommendedName>
</protein>
<evidence type="ECO:0000256" key="2">
    <source>
        <dbReference type="ARBA" id="ARBA00007131"/>
    </source>
</evidence>
<dbReference type="InterPro" id="IPR029061">
    <property type="entry name" value="THDP-binding"/>
</dbReference>
<dbReference type="CDD" id="cd07033">
    <property type="entry name" value="TPP_PYR_DXS_TK_like"/>
    <property type="match status" value="1"/>
</dbReference>
<evidence type="ECO:0000259" key="4">
    <source>
        <dbReference type="SMART" id="SM00861"/>
    </source>
</evidence>
<dbReference type="InterPro" id="IPR033248">
    <property type="entry name" value="Transketolase_C"/>
</dbReference>
<dbReference type="PANTHER" id="PTHR43825">
    <property type="entry name" value="PYRUVATE DEHYDROGENASE E1 COMPONENT"/>
    <property type="match status" value="1"/>
</dbReference>
<dbReference type="InterPro" id="IPR051157">
    <property type="entry name" value="PDH/Transketolase"/>
</dbReference>
<evidence type="ECO:0000256" key="1">
    <source>
        <dbReference type="ARBA" id="ARBA00001964"/>
    </source>
</evidence>
<feature type="domain" description="Transketolase-like pyrimidine-binding" evidence="4">
    <location>
        <begin position="1"/>
        <end position="163"/>
    </location>
</feature>
<comment type="caution">
    <text evidence="5">The sequence shown here is derived from an EMBL/GenBank/DDBJ whole genome shotgun (WGS) entry which is preliminary data.</text>
</comment>
<keyword evidence="3" id="KW-0786">Thiamine pyrophosphate</keyword>
<proteinExistence type="inferred from homology"/>
<dbReference type="FunFam" id="3.40.50.970:FF:000129">
    <property type="entry name" value="Transketolase"/>
    <property type="match status" value="1"/>
</dbReference>
<dbReference type="Gene3D" id="3.40.50.970">
    <property type="match status" value="1"/>
</dbReference>
<dbReference type="SUPFAM" id="SSF52518">
    <property type="entry name" value="Thiamin diphosphate-binding fold (THDP-binding)"/>
    <property type="match status" value="1"/>
</dbReference>